<dbReference type="InterPro" id="IPR054828">
    <property type="entry name" value="Vit_B12_bind_prot"/>
</dbReference>
<organism evidence="5">
    <name type="scientific">Ignisphaera aggregans</name>
    <dbReference type="NCBI Taxonomy" id="334771"/>
    <lineage>
        <taxon>Archaea</taxon>
        <taxon>Thermoproteota</taxon>
        <taxon>Thermoprotei</taxon>
        <taxon>Desulfurococcales</taxon>
        <taxon>Desulfurococcaceae</taxon>
        <taxon>Ignisphaera</taxon>
    </lineage>
</organism>
<keyword evidence="1" id="KW-0732">Signal</keyword>
<feature type="transmembrane region" description="Helical" evidence="2">
    <location>
        <begin position="6"/>
        <end position="28"/>
    </location>
</feature>
<dbReference type="InterPro" id="IPR002491">
    <property type="entry name" value="ABC_transptr_periplasmic_BD"/>
</dbReference>
<keyword evidence="2" id="KW-1133">Transmembrane helix</keyword>
<gene>
    <name evidence="5" type="ORF">ENU08_03035</name>
    <name evidence="4" type="ORF">ENU41_06275</name>
</gene>
<dbReference type="PANTHER" id="PTHR30535:SF34">
    <property type="entry name" value="MOLYBDATE-BINDING PROTEIN MOLA"/>
    <property type="match status" value="1"/>
</dbReference>
<evidence type="ECO:0000256" key="2">
    <source>
        <dbReference type="SAM" id="Phobius"/>
    </source>
</evidence>
<evidence type="ECO:0000313" key="5">
    <source>
        <dbReference type="EMBL" id="HGQ64197.1"/>
    </source>
</evidence>
<evidence type="ECO:0000259" key="3">
    <source>
        <dbReference type="PROSITE" id="PS50983"/>
    </source>
</evidence>
<dbReference type="Pfam" id="PF01497">
    <property type="entry name" value="Peripla_BP_2"/>
    <property type="match status" value="1"/>
</dbReference>
<dbReference type="EMBL" id="DTCK01000039">
    <property type="protein sequence ID" value="HGQ36264.1"/>
    <property type="molecule type" value="Genomic_DNA"/>
</dbReference>
<comment type="caution">
    <text evidence="5">The sequence shown here is derived from an EMBL/GenBank/DDBJ whole genome shotgun (WGS) entry which is preliminary data.</text>
</comment>
<evidence type="ECO:0000313" key="4">
    <source>
        <dbReference type="EMBL" id="HGQ36264.1"/>
    </source>
</evidence>
<dbReference type="SUPFAM" id="SSF53807">
    <property type="entry name" value="Helical backbone' metal receptor"/>
    <property type="match status" value="1"/>
</dbReference>
<evidence type="ECO:0000256" key="1">
    <source>
        <dbReference type="ARBA" id="ARBA00022729"/>
    </source>
</evidence>
<feature type="domain" description="Fe/B12 periplasmic-binding" evidence="3">
    <location>
        <begin position="71"/>
        <end position="342"/>
    </location>
</feature>
<dbReference type="PANTHER" id="PTHR30535">
    <property type="entry name" value="VITAMIN B12-BINDING PROTEIN"/>
    <property type="match status" value="1"/>
</dbReference>
<reference evidence="5" key="1">
    <citation type="journal article" date="2020" name="mSystems">
        <title>Genome- and Community-Level Interaction Insights into Carbon Utilization and Element Cycling Functions of Hydrothermarchaeota in Hydrothermal Sediment.</title>
        <authorList>
            <person name="Zhou Z."/>
            <person name="Liu Y."/>
            <person name="Xu W."/>
            <person name="Pan J."/>
            <person name="Luo Z.H."/>
            <person name="Li M."/>
        </authorList>
    </citation>
    <scope>NUCLEOTIDE SEQUENCE [LARGE SCALE GENOMIC DNA]</scope>
    <source>
        <strain evidence="5">SpSt-637</strain>
        <strain evidence="4">SpSt-667</strain>
    </source>
</reference>
<dbReference type="CDD" id="cd01143">
    <property type="entry name" value="YvrC"/>
    <property type="match status" value="1"/>
</dbReference>
<dbReference type="Gene3D" id="3.40.50.1980">
    <property type="entry name" value="Nitrogenase molybdenum iron protein domain"/>
    <property type="match status" value="2"/>
</dbReference>
<dbReference type="InterPro" id="IPR050902">
    <property type="entry name" value="ABC_Transporter_SBP"/>
</dbReference>
<proteinExistence type="predicted"/>
<name>A0A7C4JJ27_9CREN</name>
<protein>
    <submittedName>
        <fullName evidence="5">ABC transporter substrate-binding protein</fullName>
    </submittedName>
</protein>
<dbReference type="EMBL" id="DTBD01000022">
    <property type="protein sequence ID" value="HGQ64197.1"/>
    <property type="molecule type" value="Genomic_DNA"/>
</dbReference>
<dbReference type="NCBIfam" id="NF038402">
    <property type="entry name" value="TroA_like"/>
    <property type="match status" value="1"/>
</dbReference>
<keyword evidence="2" id="KW-0472">Membrane</keyword>
<accession>A0A7C4JJ27</accession>
<sequence length="351" mass="37809">MQLRSFVLVVVVAILMLVLGFAVGYFVLPQREVVVEKTVTLTVVQTVEKKVPVSVVDGLGRIVVFEEAPKRVVSLAPSITEILFALGLGDKVVGVTSYCNYPPEVPKLVEEGKLTVIGGYWNPDVEKIIALNPDLVIGSSGTKPHVALKDKLEGLGIKTLYIKGSGASNAEEVFTDIAVVAKVFGVEERASKLINDIFNQISSVVSKLSSVNITKAKVLVLLGPPSWGLYSVGGDTFLGWVISTAGGINIASKYSGWPLLDFEYVVSEDPDVIIIPSMGLNAEDVIKDIGNTLLKETKAFKEGRVFVVSQEAENVLVRPGPRIGEAIKLIAQILYRELFGEPGIGVVFKMK</sequence>
<keyword evidence="2" id="KW-0812">Transmembrane</keyword>
<dbReference type="PROSITE" id="PS50983">
    <property type="entry name" value="FE_B12_PBP"/>
    <property type="match status" value="1"/>
</dbReference>
<dbReference type="AlphaFoldDB" id="A0A7C4JJ27"/>